<dbReference type="PANTHER" id="PTHR14969:SF13">
    <property type="entry name" value="AT30094P"/>
    <property type="match status" value="1"/>
</dbReference>
<dbReference type="SMART" id="SM00014">
    <property type="entry name" value="acidPPc"/>
    <property type="match status" value="1"/>
</dbReference>
<gene>
    <name evidence="3" type="ORF">SDC9_170609</name>
</gene>
<reference evidence="3" key="1">
    <citation type="submission" date="2019-08" db="EMBL/GenBank/DDBJ databases">
        <authorList>
            <person name="Kucharzyk K."/>
            <person name="Murdoch R.W."/>
            <person name="Higgins S."/>
            <person name="Loffler F."/>
        </authorList>
    </citation>
    <scope>NUCLEOTIDE SEQUENCE</scope>
</reference>
<evidence type="ECO:0000313" key="3">
    <source>
        <dbReference type="EMBL" id="MPN23221.1"/>
    </source>
</evidence>
<dbReference type="InterPro" id="IPR000326">
    <property type="entry name" value="PAP2/HPO"/>
</dbReference>
<keyword evidence="1" id="KW-0472">Membrane</keyword>
<feature type="transmembrane region" description="Helical" evidence="1">
    <location>
        <begin position="148"/>
        <end position="166"/>
    </location>
</feature>
<comment type="caution">
    <text evidence="3">The sequence shown here is derived from an EMBL/GenBank/DDBJ whole genome shotgun (WGS) entry which is preliminary data.</text>
</comment>
<feature type="transmembrane region" description="Helical" evidence="1">
    <location>
        <begin position="24"/>
        <end position="45"/>
    </location>
</feature>
<evidence type="ECO:0000259" key="2">
    <source>
        <dbReference type="SMART" id="SM00014"/>
    </source>
</evidence>
<feature type="domain" description="Phosphatidic acid phosphatase type 2/haloperoxidase" evidence="2">
    <location>
        <begin position="51"/>
        <end position="163"/>
    </location>
</feature>
<proteinExistence type="predicted"/>
<sequence>MDGAVLMFIQNHLRADWLDGAMRFYTMLGDNGLLWIALSVLMLCFKPSRRAGFAALLAMFLGLVITNLILKILIARPRPWLDLAELLPLLEPPDPHSFPSGHTCGAFAAAGAWSRYLPRRWMKAGAVGSAVLMAYSRLYVGVHYLTDVLGGMLVGLLCAWVSVMLVEKMKKHRDLL</sequence>
<name>A0A645G8I2_9ZZZZ</name>
<dbReference type="AlphaFoldDB" id="A0A645G8I2"/>
<dbReference type="CDD" id="cd03392">
    <property type="entry name" value="PAP2_like_2"/>
    <property type="match status" value="1"/>
</dbReference>
<dbReference type="Gene3D" id="1.20.144.10">
    <property type="entry name" value="Phosphatidic acid phosphatase type 2/haloperoxidase"/>
    <property type="match status" value="2"/>
</dbReference>
<feature type="transmembrane region" description="Helical" evidence="1">
    <location>
        <begin position="52"/>
        <end position="76"/>
    </location>
</feature>
<keyword evidence="1" id="KW-1133">Transmembrane helix</keyword>
<dbReference type="InterPro" id="IPR036938">
    <property type="entry name" value="PAP2/HPO_sf"/>
</dbReference>
<dbReference type="PANTHER" id="PTHR14969">
    <property type="entry name" value="SPHINGOSINE-1-PHOSPHATE PHOSPHOHYDROLASE"/>
    <property type="match status" value="1"/>
</dbReference>
<dbReference type="EMBL" id="VSSQ01071667">
    <property type="protein sequence ID" value="MPN23221.1"/>
    <property type="molecule type" value="Genomic_DNA"/>
</dbReference>
<protein>
    <recommendedName>
        <fullName evidence="2">Phosphatidic acid phosphatase type 2/haloperoxidase domain-containing protein</fullName>
    </recommendedName>
</protein>
<keyword evidence="1" id="KW-0812">Transmembrane</keyword>
<dbReference type="SUPFAM" id="SSF48317">
    <property type="entry name" value="Acid phosphatase/Vanadium-dependent haloperoxidase"/>
    <property type="match status" value="1"/>
</dbReference>
<dbReference type="Pfam" id="PF01569">
    <property type="entry name" value="PAP2"/>
    <property type="match status" value="1"/>
</dbReference>
<accession>A0A645G8I2</accession>
<organism evidence="3">
    <name type="scientific">bioreactor metagenome</name>
    <dbReference type="NCBI Taxonomy" id="1076179"/>
    <lineage>
        <taxon>unclassified sequences</taxon>
        <taxon>metagenomes</taxon>
        <taxon>ecological metagenomes</taxon>
    </lineage>
</organism>
<evidence type="ECO:0000256" key="1">
    <source>
        <dbReference type="SAM" id="Phobius"/>
    </source>
</evidence>